<reference evidence="1 2" key="1">
    <citation type="submission" date="2019-06" db="EMBL/GenBank/DDBJ databases">
        <authorList>
            <person name="Yang Y."/>
        </authorList>
    </citation>
    <scope>NUCLEOTIDE SEQUENCE [LARGE SCALE GENOMIC DNA]</scope>
    <source>
        <strain evidence="1 2">BIT-26</strain>
    </source>
</reference>
<dbReference type="RefSeq" id="WP_141178116.1">
    <property type="nucleotide sequence ID" value="NZ_VHQI01000050.1"/>
</dbReference>
<dbReference type="AlphaFoldDB" id="A0A506UVL0"/>
<evidence type="ECO:0000313" key="1">
    <source>
        <dbReference type="EMBL" id="TPW37280.1"/>
    </source>
</evidence>
<dbReference type="Proteomes" id="UP000319523">
    <property type="component" value="Unassembled WGS sequence"/>
</dbReference>
<protein>
    <submittedName>
        <fullName evidence="1">DUF596 domain-containing protein</fullName>
    </submittedName>
</protein>
<dbReference type="EMBL" id="VHQI01000050">
    <property type="protein sequence ID" value="TPW37280.1"/>
    <property type="molecule type" value="Genomic_DNA"/>
</dbReference>
<feature type="non-terminal residue" evidence="1">
    <location>
        <position position="1"/>
    </location>
</feature>
<dbReference type="Gene3D" id="1.10.3510.10">
    <property type="entry name" value="NMB0513-like"/>
    <property type="match status" value="1"/>
</dbReference>
<dbReference type="InterPro" id="IPR007670">
    <property type="entry name" value="DUF596"/>
</dbReference>
<evidence type="ECO:0000313" key="2">
    <source>
        <dbReference type="Proteomes" id="UP000319523"/>
    </source>
</evidence>
<dbReference type="SUPFAM" id="SSF160472">
    <property type="entry name" value="NMB0513-like"/>
    <property type="match status" value="1"/>
</dbReference>
<proteinExistence type="predicted"/>
<dbReference type="OrthoDB" id="5678714at2"/>
<name>A0A506UVL0_9GAMM</name>
<comment type="caution">
    <text evidence="1">The sequence shown here is derived from an EMBL/GenBank/DDBJ whole genome shotgun (WGS) entry which is preliminary data.</text>
</comment>
<gene>
    <name evidence="1" type="ORF">FKM52_21470</name>
</gene>
<organism evidence="1 2">
    <name type="scientific">Mixta tenebrionis</name>
    <dbReference type="NCBI Taxonomy" id="2562439"/>
    <lineage>
        <taxon>Bacteria</taxon>
        <taxon>Pseudomonadati</taxon>
        <taxon>Pseudomonadota</taxon>
        <taxon>Gammaproteobacteria</taxon>
        <taxon>Enterobacterales</taxon>
        <taxon>Erwiniaceae</taxon>
        <taxon>Mixta</taxon>
    </lineage>
</organism>
<accession>A0A506UVL0</accession>
<keyword evidence="2" id="KW-1185">Reference proteome</keyword>
<dbReference type="Pfam" id="PF04591">
    <property type="entry name" value="DUF596"/>
    <property type="match status" value="1"/>
</dbReference>
<dbReference type="InterPro" id="IPR023138">
    <property type="entry name" value="NMB0513-like_sf"/>
</dbReference>
<sequence length="67" mass="7835">EKLLQEGRIKLEKDGVFLEGNIKEQISLFRRKFPKNEGEMDDGTWFFYDSCPGGAVWFLPGRPPEWT</sequence>